<feature type="region of interest" description="Disordered" evidence="2">
    <location>
        <begin position="458"/>
        <end position="480"/>
    </location>
</feature>
<keyword evidence="4" id="KW-1185">Reference proteome</keyword>
<accession>A0ABR8GCR1</accession>
<organism evidence="3 4">
    <name type="scientific">Microcystis viridis FACHB-1342</name>
    <dbReference type="NCBI Taxonomy" id="2692900"/>
    <lineage>
        <taxon>Bacteria</taxon>
        <taxon>Bacillati</taxon>
        <taxon>Cyanobacteriota</taxon>
        <taxon>Cyanophyceae</taxon>
        <taxon>Oscillatoriophycideae</taxon>
        <taxon>Chroococcales</taxon>
        <taxon>Microcystaceae</taxon>
        <taxon>Microcystis</taxon>
    </lineage>
</organism>
<evidence type="ECO:0000313" key="3">
    <source>
        <dbReference type="EMBL" id="MBD2600931.1"/>
    </source>
</evidence>
<feature type="coiled-coil region" evidence="1">
    <location>
        <begin position="89"/>
        <end position="156"/>
    </location>
</feature>
<keyword evidence="1" id="KW-0175">Coiled coil</keyword>
<evidence type="ECO:0000256" key="1">
    <source>
        <dbReference type="SAM" id="Coils"/>
    </source>
</evidence>
<name>A0ABR8GCR1_MICVR</name>
<feature type="compositionally biased region" description="Polar residues" evidence="2">
    <location>
        <begin position="469"/>
        <end position="480"/>
    </location>
</feature>
<evidence type="ECO:0000313" key="4">
    <source>
        <dbReference type="Proteomes" id="UP000648873"/>
    </source>
</evidence>
<proteinExistence type="predicted"/>
<gene>
    <name evidence="3" type="ORF">H6G40_11910</name>
</gene>
<dbReference type="EMBL" id="JACJSV010000031">
    <property type="protein sequence ID" value="MBD2600931.1"/>
    <property type="molecule type" value="Genomic_DNA"/>
</dbReference>
<reference evidence="3 4" key="1">
    <citation type="journal article" date="2020" name="ISME J.">
        <title>Comparative genomics reveals insights into cyanobacterial evolution and habitat adaptation.</title>
        <authorList>
            <person name="Chen M.Y."/>
            <person name="Teng W.K."/>
            <person name="Zhao L."/>
            <person name="Hu C.X."/>
            <person name="Zhou Y.K."/>
            <person name="Han B.P."/>
            <person name="Song L.R."/>
            <person name="Shu W.S."/>
        </authorList>
    </citation>
    <scope>NUCLEOTIDE SEQUENCE [LARGE SCALE GENOMIC DNA]</scope>
    <source>
        <strain evidence="3 4">FACHB-1342</strain>
    </source>
</reference>
<evidence type="ECO:0000256" key="2">
    <source>
        <dbReference type="SAM" id="MobiDB-lite"/>
    </source>
</evidence>
<protein>
    <submittedName>
        <fullName evidence="3">Uncharacterized protein</fullName>
    </submittedName>
</protein>
<dbReference type="Proteomes" id="UP000648873">
    <property type="component" value="Unassembled WGS sequence"/>
</dbReference>
<dbReference type="RefSeq" id="WP_148045314.1">
    <property type="nucleotide sequence ID" value="NZ_JACJSV010000031.1"/>
</dbReference>
<comment type="caution">
    <text evidence="3">The sequence shown here is derived from an EMBL/GenBank/DDBJ whole genome shotgun (WGS) entry which is preliminary data.</text>
</comment>
<sequence>MRNLILQIHLDTLKRNLEGIQGGLKTFKFFQEQQQNIETLQSSIEVIYLLPSEILRNCGVIKNFLQDFCQTITFPDKLIEPYNTSRTQANTVESKVQELNTSLIEIKDQIKSLEEQSKKTEIWLKKLLETEVSGKIETLLERIYTAQGELERQQENNGESINSLWDEVRQIDEDSQKIFTEYIEFLSGLAMRGAGLDSEICNFADNLISQITEYPILKGPIKYSLTIPARHEARENSPAGLIRVGFPEWTIWTLPLVISEYGYILVRKIPALRQYIDGAEPKNRHLVVDAFATFILGPAYACAVILLRLDIQGPKQMPSALERYSVILTMLNRMNEHALGKGLDPYSEIIKQLENAWQEYIQQTGSSISCLSDDQTIKEKVEQVWNTFKDVTFVLYPHGEWINIRDDWQNKIKDPNLNIGQDLRHILNGAWNERLKNHQDIDIIAETAISLWKGLTSKTQRESQKSAKQHSSMSSIKKNK</sequence>